<dbReference type="Pfam" id="PF08988">
    <property type="entry name" value="T3SS_needle_E"/>
    <property type="match status" value="1"/>
</dbReference>
<name>A0A1M5UQE8_9CLOT</name>
<accession>A0A1M5UQE8</accession>
<dbReference type="RefSeq" id="WP_073338167.1">
    <property type="nucleotide sequence ID" value="NZ_FQXM01000008.1"/>
</dbReference>
<gene>
    <name evidence="1" type="ORF">SAMN02745207_01876</name>
</gene>
<protein>
    <submittedName>
        <fullName evidence="1">Type III secretion system, E component of needle</fullName>
    </submittedName>
</protein>
<organism evidence="1 2">
    <name type="scientific">Clostridium grantii DSM 8605</name>
    <dbReference type="NCBI Taxonomy" id="1121316"/>
    <lineage>
        <taxon>Bacteria</taxon>
        <taxon>Bacillati</taxon>
        <taxon>Bacillota</taxon>
        <taxon>Clostridia</taxon>
        <taxon>Eubacteriales</taxon>
        <taxon>Clostridiaceae</taxon>
        <taxon>Clostridium</taxon>
    </lineage>
</organism>
<dbReference type="Proteomes" id="UP000184447">
    <property type="component" value="Unassembled WGS sequence"/>
</dbReference>
<keyword evidence="2" id="KW-1185">Reference proteome</keyword>
<sequence>MQGKNARQQVQQVCDQLQTCKSELNQAISSVEKPQNRQKIQDTLSAVEKAHQAATTTLSNYQE</sequence>
<dbReference type="STRING" id="1121316.SAMN02745207_01876"/>
<evidence type="ECO:0000313" key="2">
    <source>
        <dbReference type="Proteomes" id="UP000184447"/>
    </source>
</evidence>
<evidence type="ECO:0000313" key="1">
    <source>
        <dbReference type="EMBL" id="SHH65058.1"/>
    </source>
</evidence>
<reference evidence="1 2" key="1">
    <citation type="submission" date="2016-11" db="EMBL/GenBank/DDBJ databases">
        <authorList>
            <person name="Jaros S."/>
            <person name="Januszkiewicz K."/>
            <person name="Wedrychowicz H."/>
        </authorList>
    </citation>
    <scope>NUCLEOTIDE SEQUENCE [LARGE SCALE GENOMIC DNA]</scope>
    <source>
        <strain evidence="1 2">DSM 8605</strain>
    </source>
</reference>
<proteinExistence type="predicted"/>
<dbReference type="InterPro" id="IPR012671">
    <property type="entry name" value="T3SS_PscE/YscE"/>
</dbReference>
<dbReference type="EMBL" id="FQXM01000008">
    <property type="protein sequence ID" value="SHH65058.1"/>
    <property type="molecule type" value="Genomic_DNA"/>
</dbReference>
<dbReference type="OrthoDB" id="1929430at2"/>
<dbReference type="AlphaFoldDB" id="A0A1M5UQE8"/>